<dbReference type="PANTHER" id="PTHR36566:SF1">
    <property type="entry name" value="PYRIDINIUM-3,5-BISTHIOCARBOXYLIC ACID MONONUCLEOTIDE NICKEL INSERTION PROTEIN"/>
    <property type="match status" value="1"/>
</dbReference>
<dbReference type="GO" id="GO:0016829">
    <property type="term" value="F:lyase activity"/>
    <property type="evidence" value="ECO:0007669"/>
    <property type="project" value="UniProtKB-UniRule"/>
</dbReference>
<comment type="similarity">
    <text evidence="2">Belongs to the LarC family.</text>
</comment>
<dbReference type="Gene3D" id="3.30.70.1380">
    <property type="entry name" value="Transcriptional regulatory protein pf0864 domain like"/>
    <property type="match status" value="1"/>
</dbReference>
<dbReference type="Proteomes" id="UP000002408">
    <property type="component" value="Chromosome"/>
</dbReference>
<evidence type="ECO:0000313" key="4">
    <source>
        <dbReference type="Proteomes" id="UP000002408"/>
    </source>
</evidence>
<dbReference type="Gene3D" id="3.10.20.300">
    <property type="entry name" value="mk0293 like domain"/>
    <property type="match status" value="1"/>
</dbReference>
<evidence type="ECO:0000313" key="3">
    <source>
        <dbReference type="EMBL" id="ABS56942.1"/>
    </source>
</evidence>
<dbReference type="AlphaFoldDB" id="A7IB31"/>
<protein>
    <recommendedName>
        <fullName evidence="2">Putative nickel insertion protein</fullName>
    </recommendedName>
</protein>
<reference evidence="4" key="1">
    <citation type="journal article" date="2015" name="Microbiology">
        <title>Genome of Methanoregula boonei 6A8 reveals adaptations to oligotrophic peatland environments.</title>
        <authorList>
            <person name="Braeuer S."/>
            <person name="Cadillo-Quiroz H."/>
            <person name="Kyrpides N."/>
            <person name="Woyke T."/>
            <person name="Goodwin L."/>
            <person name="Detter C."/>
            <person name="Podell S."/>
            <person name="Yavitt J.B."/>
            <person name="Zinder S.H."/>
        </authorList>
    </citation>
    <scope>NUCLEOTIDE SEQUENCE [LARGE SCALE GENOMIC DNA]</scope>
    <source>
        <strain evidence="4">DSM 21154 / JCM 14090 / 6A8</strain>
    </source>
</reference>
<dbReference type="GeneID" id="5410692"/>
<dbReference type="NCBIfam" id="TIGR00299">
    <property type="entry name" value="nickel pincer cofactor biosynthesis protein LarC"/>
    <property type="match status" value="1"/>
</dbReference>
<dbReference type="InterPro" id="IPR002822">
    <property type="entry name" value="Ni_insertion"/>
</dbReference>
<dbReference type="eggNOG" id="arCOG02701">
    <property type="taxonomic scope" value="Archaea"/>
</dbReference>
<gene>
    <name evidence="3" type="ordered locus">Mboo_2428</name>
</gene>
<accession>A7IB31</accession>
<dbReference type="STRING" id="456442.Mboo_2428"/>
<keyword evidence="2" id="KW-0456">Lyase</keyword>
<dbReference type="PANTHER" id="PTHR36566">
    <property type="entry name" value="NICKEL INSERTION PROTEIN-RELATED"/>
    <property type="match status" value="1"/>
</dbReference>
<dbReference type="HOGENOM" id="CLU_028523_2_1_2"/>
<dbReference type="RefSeq" id="WP_012108005.1">
    <property type="nucleotide sequence ID" value="NC_009712.1"/>
</dbReference>
<evidence type="ECO:0000256" key="1">
    <source>
        <dbReference type="ARBA" id="ARBA00022596"/>
    </source>
</evidence>
<sequence length="401" mass="41400">MRILVFDPFHGAAGDMITAALLDCGADHKAVVAAMRAVVADPGVETVTRAGIRAIKVRTHATPVHRTLADVERKLDAAAPHIPADALAMARRVFARLNTAEESVHGEHVHFHEVGADDAIADVVGACTALFSLKPQGVAILPIALGSGTITGSHGTIPVPAPATAAILAGSGLAVFPGSDSGELCTPTGAALLAEFAASLPARLGAYTILATGYGAGTKDSPKVPNVLRAMVVESAGAPAAMPQDAVDLLETNVDDASGEVIGEALARFMAAGARDASAIPILMKKGRPGYLVTVIAPPDSSAGLARLMAQELGTLGVRCIPAVHRFIADRTTGTVEVTFAGHTKDIPVKYGWIEGRCYTAKPEFDAAKEWAGELGLPVREVLRAISDTLDTQEKAGRQDT</sequence>
<organism evidence="3 4">
    <name type="scientific">Methanoregula boonei (strain DSM 21154 / JCM 14090 / 6A8)</name>
    <dbReference type="NCBI Taxonomy" id="456442"/>
    <lineage>
        <taxon>Archaea</taxon>
        <taxon>Methanobacteriati</taxon>
        <taxon>Methanobacteriota</taxon>
        <taxon>Stenosarchaea group</taxon>
        <taxon>Methanomicrobia</taxon>
        <taxon>Methanomicrobiales</taxon>
        <taxon>Methanoregulaceae</taxon>
        <taxon>Methanoregula</taxon>
    </lineage>
</organism>
<keyword evidence="1 2" id="KW-0533">Nickel</keyword>
<proteinExistence type="inferred from homology"/>
<dbReference type="GO" id="GO:0016151">
    <property type="term" value="F:nickel cation binding"/>
    <property type="evidence" value="ECO:0007669"/>
    <property type="project" value="UniProtKB-UniRule"/>
</dbReference>
<dbReference type="KEGG" id="mbn:Mboo_2428"/>
<evidence type="ECO:0000256" key="2">
    <source>
        <dbReference type="HAMAP-Rule" id="MF_01074"/>
    </source>
</evidence>
<dbReference type="HAMAP" id="MF_01074">
    <property type="entry name" value="LarC"/>
    <property type="match status" value="1"/>
</dbReference>
<dbReference type="Pfam" id="PF01969">
    <property type="entry name" value="Ni_insertion"/>
    <property type="match status" value="1"/>
</dbReference>
<dbReference type="EMBL" id="CP000780">
    <property type="protein sequence ID" value="ABS56942.1"/>
    <property type="molecule type" value="Genomic_DNA"/>
</dbReference>
<dbReference type="OrthoDB" id="10691at2157"/>
<name>A7IB31_METB6</name>
<keyword evidence="4" id="KW-1185">Reference proteome</keyword>